<organism evidence="1">
    <name type="scientific">Physcomitrium patens</name>
    <name type="common">Spreading-leaved earth moss</name>
    <name type="synonym">Physcomitrella patens</name>
    <dbReference type="NCBI Taxonomy" id="3218"/>
    <lineage>
        <taxon>Eukaryota</taxon>
        <taxon>Viridiplantae</taxon>
        <taxon>Streptophyta</taxon>
        <taxon>Embryophyta</taxon>
        <taxon>Bryophyta</taxon>
        <taxon>Bryophytina</taxon>
        <taxon>Bryopsida</taxon>
        <taxon>Funariidae</taxon>
        <taxon>Funariales</taxon>
        <taxon>Funariaceae</taxon>
        <taxon>Physcomitrium</taxon>
    </lineage>
</organism>
<dbReference type="EMBL" id="ABEU02000005">
    <property type="protein sequence ID" value="PNR54222.1"/>
    <property type="molecule type" value="Genomic_DNA"/>
</dbReference>
<evidence type="ECO:0000313" key="2">
    <source>
        <dbReference type="EnsemblPlants" id="PAC:32954723.CDS.1"/>
    </source>
</evidence>
<dbReference type="EnsemblPlants" id="Pp3c5_19670V3.2">
    <property type="protein sequence ID" value="PAC:32954724.CDS.1"/>
    <property type="gene ID" value="Pp3c5_19670"/>
</dbReference>
<keyword evidence="3" id="KW-1185">Reference proteome</keyword>
<reference evidence="1 3" key="2">
    <citation type="journal article" date="2018" name="Plant J.">
        <title>The Physcomitrella patens chromosome-scale assembly reveals moss genome structure and evolution.</title>
        <authorList>
            <person name="Lang D."/>
            <person name="Ullrich K.K."/>
            <person name="Murat F."/>
            <person name="Fuchs J."/>
            <person name="Jenkins J."/>
            <person name="Haas F.B."/>
            <person name="Piednoel M."/>
            <person name="Gundlach H."/>
            <person name="Van Bel M."/>
            <person name="Meyberg R."/>
            <person name="Vives C."/>
            <person name="Morata J."/>
            <person name="Symeonidi A."/>
            <person name="Hiss M."/>
            <person name="Muchero W."/>
            <person name="Kamisugi Y."/>
            <person name="Saleh O."/>
            <person name="Blanc G."/>
            <person name="Decker E.L."/>
            <person name="van Gessel N."/>
            <person name="Grimwood J."/>
            <person name="Hayes R.D."/>
            <person name="Graham S.W."/>
            <person name="Gunter L.E."/>
            <person name="McDaniel S.F."/>
            <person name="Hoernstein S.N.W."/>
            <person name="Larsson A."/>
            <person name="Li F.W."/>
            <person name="Perroud P.F."/>
            <person name="Phillips J."/>
            <person name="Ranjan P."/>
            <person name="Rokshar D.S."/>
            <person name="Rothfels C.J."/>
            <person name="Schneider L."/>
            <person name="Shu S."/>
            <person name="Stevenson D.W."/>
            <person name="Thummler F."/>
            <person name="Tillich M."/>
            <person name="Villarreal Aguilar J.C."/>
            <person name="Widiez T."/>
            <person name="Wong G.K."/>
            <person name="Wymore A."/>
            <person name="Zhang Y."/>
            <person name="Zimmer A.D."/>
            <person name="Quatrano R.S."/>
            <person name="Mayer K.F.X."/>
            <person name="Goodstein D."/>
            <person name="Casacuberta J.M."/>
            <person name="Vandepoele K."/>
            <person name="Reski R."/>
            <person name="Cuming A.C."/>
            <person name="Tuskan G.A."/>
            <person name="Maumus F."/>
            <person name="Salse J."/>
            <person name="Schmutz J."/>
            <person name="Rensing S.A."/>
        </authorList>
    </citation>
    <scope>NUCLEOTIDE SEQUENCE [LARGE SCALE GENOMIC DNA]</scope>
    <source>
        <strain evidence="2 3">cv. Gransden 2004</strain>
    </source>
</reference>
<dbReference type="PaxDb" id="3218-PP1S93_86V6.1"/>
<dbReference type="EnsemblPlants" id="Pp3c5_19670V3.1">
    <property type="protein sequence ID" value="PAC:32954723.CDS.1"/>
    <property type="gene ID" value="Pp3c5_19670"/>
</dbReference>
<dbReference type="AlphaFoldDB" id="A0A2K1KKC4"/>
<name>A0A2K1KKC4_PHYPA</name>
<protein>
    <recommendedName>
        <fullName evidence="4">Small acidic protein 1</fullName>
    </recommendedName>
</protein>
<dbReference type="Proteomes" id="UP000006727">
    <property type="component" value="Chromosome 5"/>
</dbReference>
<sequence>MKSFPGAGLFIPDLDDGVVGVAMDVDVDGDALELLGDAAVDHKPSDADFFNDFEDDFDDSDLA</sequence>
<evidence type="ECO:0000313" key="1">
    <source>
        <dbReference type="EMBL" id="PNR54222.1"/>
    </source>
</evidence>
<dbReference type="InParanoid" id="A0A2K1KKC4"/>
<proteinExistence type="predicted"/>
<evidence type="ECO:0000313" key="3">
    <source>
        <dbReference type="Proteomes" id="UP000006727"/>
    </source>
</evidence>
<dbReference type="Gramene" id="Pp3c5_19670V3.1">
    <property type="protein sequence ID" value="PAC:32954723.CDS.1"/>
    <property type="gene ID" value="Pp3c5_19670"/>
</dbReference>
<gene>
    <name evidence="1" type="ORF">PHYPA_007899</name>
</gene>
<dbReference type="FunCoup" id="A0A2K1KKC4">
    <property type="interactions" value="448"/>
</dbReference>
<dbReference type="Gramene" id="Pp3c5_19670V3.2">
    <property type="protein sequence ID" value="PAC:32954724.CDS.1"/>
    <property type="gene ID" value="Pp3c5_19670"/>
</dbReference>
<evidence type="ECO:0008006" key="4">
    <source>
        <dbReference type="Google" id="ProtNLM"/>
    </source>
</evidence>
<dbReference type="OMA" id="VGHIESK"/>
<reference evidence="2" key="3">
    <citation type="submission" date="2020-12" db="UniProtKB">
        <authorList>
            <consortium name="EnsemblPlants"/>
        </authorList>
    </citation>
    <scope>IDENTIFICATION</scope>
</reference>
<accession>A0A2K1KKC4</accession>
<reference evidence="1 3" key="1">
    <citation type="journal article" date="2008" name="Science">
        <title>The Physcomitrella genome reveals evolutionary insights into the conquest of land by plants.</title>
        <authorList>
            <person name="Rensing S."/>
            <person name="Lang D."/>
            <person name="Zimmer A."/>
            <person name="Terry A."/>
            <person name="Salamov A."/>
            <person name="Shapiro H."/>
            <person name="Nishiyama T."/>
            <person name="Perroud P.-F."/>
            <person name="Lindquist E."/>
            <person name="Kamisugi Y."/>
            <person name="Tanahashi T."/>
            <person name="Sakakibara K."/>
            <person name="Fujita T."/>
            <person name="Oishi K."/>
            <person name="Shin-I T."/>
            <person name="Kuroki Y."/>
            <person name="Toyoda A."/>
            <person name="Suzuki Y."/>
            <person name="Hashimoto A."/>
            <person name="Yamaguchi K."/>
            <person name="Sugano A."/>
            <person name="Kohara Y."/>
            <person name="Fujiyama A."/>
            <person name="Anterola A."/>
            <person name="Aoki S."/>
            <person name="Ashton N."/>
            <person name="Barbazuk W.B."/>
            <person name="Barker E."/>
            <person name="Bennetzen J."/>
            <person name="Bezanilla M."/>
            <person name="Blankenship R."/>
            <person name="Cho S.H."/>
            <person name="Dutcher S."/>
            <person name="Estelle M."/>
            <person name="Fawcett J.A."/>
            <person name="Gundlach H."/>
            <person name="Hanada K."/>
            <person name="Heyl A."/>
            <person name="Hicks K.A."/>
            <person name="Hugh J."/>
            <person name="Lohr M."/>
            <person name="Mayer K."/>
            <person name="Melkozernov A."/>
            <person name="Murata T."/>
            <person name="Nelson D."/>
            <person name="Pils B."/>
            <person name="Prigge M."/>
            <person name="Reiss B."/>
            <person name="Renner T."/>
            <person name="Rombauts S."/>
            <person name="Rushton P."/>
            <person name="Sanderfoot A."/>
            <person name="Schween G."/>
            <person name="Shiu S.-H."/>
            <person name="Stueber K."/>
            <person name="Theodoulou F.L."/>
            <person name="Tu H."/>
            <person name="Van de Peer Y."/>
            <person name="Verrier P.J."/>
            <person name="Waters E."/>
            <person name="Wood A."/>
            <person name="Yang L."/>
            <person name="Cove D."/>
            <person name="Cuming A."/>
            <person name="Hasebe M."/>
            <person name="Lucas S."/>
            <person name="Mishler D.B."/>
            <person name="Reski R."/>
            <person name="Grigoriev I."/>
            <person name="Quatrano R.S."/>
            <person name="Boore J.L."/>
        </authorList>
    </citation>
    <scope>NUCLEOTIDE SEQUENCE [LARGE SCALE GENOMIC DNA]</scope>
    <source>
        <strain evidence="2 3">cv. Gransden 2004</strain>
    </source>
</reference>